<keyword evidence="2" id="KW-1185">Reference proteome</keyword>
<evidence type="ECO:0000313" key="1">
    <source>
        <dbReference type="EMBL" id="MED6115496.1"/>
    </source>
</evidence>
<dbReference type="EMBL" id="JASCZI010001802">
    <property type="protein sequence ID" value="MED6115496.1"/>
    <property type="molecule type" value="Genomic_DNA"/>
</dbReference>
<feature type="non-terminal residue" evidence="1">
    <location>
        <position position="56"/>
    </location>
</feature>
<comment type="caution">
    <text evidence="1">The sequence shown here is derived from an EMBL/GenBank/DDBJ whole genome shotgun (WGS) entry which is preliminary data.</text>
</comment>
<organism evidence="1 2">
    <name type="scientific">Stylosanthes scabra</name>
    <dbReference type="NCBI Taxonomy" id="79078"/>
    <lineage>
        <taxon>Eukaryota</taxon>
        <taxon>Viridiplantae</taxon>
        <taxon>Streptophyta</taxon>
        <taxon>Embryophyta</taxon>
        <taxon>Tracheophyta</taxon>
        <taxon>Spermatophyta</taxon>
        <taxon>Magnoliopsida</taxon>
        <taxon>eudicotyledons</taxon>
        <taxon>Gunneridae</taxon>
        <taxon>Pentapetalae</taxon>
        <taxon>rosids</taxon>
        <taxon>fabids</taxon>
        <taxon>Fabales</taxon>
        <taxon>Fabaceae</taxon>
        <taxon>Papilionoideae</taxon>
        <taxon>50 kb inversion clade</taxon>
        <taxon>dalbergioids sensu lato</taxon>
        <taxon>Dalbergieae</taxon>
        <taxon>Pterocarpus clade</taxon>
        <taxon>Stylosanthes</taxon>
    </lineage>
</organism>
<accession>A0ABU6QV28</accession>
<proteinExistence type="predicted"/>
<gene>
    <name evidence="1" type="ORF">PIB30_091147</name>
</gene>
<reference evidence="1 2" key="1">
    <citation type="journal article" date="2023" name="Plants (Basel)">
        <title>Bridging the Gap: Combining Genomics and Transcriptomics Approaches to Understand Stylosanthes scabra, an Orphan Legume from the Brazilian Caatinga.</title>
        <authorList>
            <person name="Ferreira-Neto J.R.C."/>
            <person name="da Silva M.D."/>
            <person name="Binneck E."/>
            <person name="de Melo N.F."/>
            <person name="da Silva R.H."/>
            <person name="de Melo A.L.T.M."/>
            <person name="Pandolfi V."/>
            <person name="Bustamante F.O."/>
            <person name="Brasileiro-Vidal A.C."/>
            <person name="Benko-Iseppon A.M."/>
        </authorList>
    </citation>
    <scope>NUCLEOTIDE SEQUENCE [LARGE SCALE GENOMIC DNA]</scope>
    <source>
        <tissue evidence="1">Leaves</tissue>
    </source>
</reference>
<sequence>MAHVLATLRRGPNVSQPRLTQIHQLDHYSTCVPRLKLRGNKDKQPLSFDPEIERTL</sequence>
<name>A0ABU6QV28_9FABA</name>
<evidence type="ECO:0000313" key="2">
    <source>
        <dbReference type="Proteomes" id="UP001341840"/>
    </source>
</evidence>
<protein>
    <submittedName>
        <fullName evidence="1">Uncharacterized protein</fullName>
    </submittedName>
</protein>
<dbReference type="Proteomes" id="UP001341840">
    <property type="component" value="Unassembled WGS sequence"/>
</dbReference>